<dbReference type="EMBL" id="KU726251">
    <property type="protein sequence ID" value="AMR59719.1"/>
    <property type="molecule type" value="Genomic_DNA"/>
</dbReference>
<reference evidence="1 2" key="1">
    <citation type="submission" date="2016-02" db="EMBL/GenBank/DDBJ databases">
        <title>Complete genome sequence of a polyvalent bacteriophage, SEGD1, simultaneously inhibiting both Salmonella enterica and Escherichia coli O157:H7.</title>
        <authorList>
            <person name="Fan J."/>
            <person name="Ma J."/>
        </authorList>
    </citation>
    <scope>NUCLEOTIDE SEQUENCE [LARGE SCALE GENOMIC DNA]</scope>
</reference>
<evidence type="ECO:0000313" key="1">
    <source>
        <dbReference type="EMBL" id="AMR59719.1"/>
    </source>
</evidence>
<evidence type="ECO:0000313" key="2">
    <source>
        <dbReference type="Proteomes" id="UP000223976"/>
    </source>
</evidence>
<gene>
    <name evidence="1" type="ORF">SEGD1_070</name>
</gene>
<dbReference type="Proteomes" id="UP000223976">
    <property type="component" value="Segment"/>
</dbReference>
<protein>
    <submittedName>
        <fullName evidence="1">Uncharacterized protein</fullName>
    </submittedName>
</protein>
<sequence length="138" mass="16266">MINEKLQKYLKNDTDWMVLDQYGRFVPLSKDSPIPRDKAIYIPDGKGGYRFWEGQEVKEEMFYMEPKFRAAFPSKNINGYVYNAIPPITHPNFEVVNYPATVLDWQRAISEHYTIPLEGVYFPFRDISLDDFINSLKD</sequence>
<organism evidence="1 2">
    <name type="scientific">Enterobacteria phage SEGD1</name>
    <dbReference type="NCBI Taxonomy" id="1805456"/>
    <lineage>
        <taxon>Viruses</taxon>
        <taxon>Duplodnaviria</taxon>
        <taxon>Heunggongvirae</taxon>
        <taxon>Uroviricota</taxon>
        <taxon>Caudoviricetes</taxon>
        <taxon>Chimalliviridae</taxon>
        <taxon>Seoulvirus</taxon>
        <taxon>Seoulvirus SPN3US</taxon>
    </lineage>
</organism>
<accession>A0A142IID1</accession>
<proteinExistence type="predicted"/>
<name>A0A142IID1_9CAUD</name>